<organism evidence="1">
    <name type="scientific">marine metagenome</name>
    <dbReference type="NCBI Taxonomy" id="408172"/>
    <lineage>
        <taxon>unclassified sequences</taxon>
        <taxon>metagenomes</taxon>
        <taxon>ecological metagenomes</taxon>
    </lineage>
</organism>
<sequence length="39" mass="4572">MLETTANMLRSPPSMLLCHAIPLEMHRSMEVWQPMVLYL</sequence>
<name>A0A382WBK0_9ZZZZ</name>
<dbReference type="EMBL" id="UINC01158143">
    <property type="protein sequence ID" value="SVD55521.1"/>
    <property type="molecule type" value="Genomic_DNA"/>
</dbReference>
<protein>
    <submittedName>
        <fullName evidence="1">Uncharacterized protein</fullName>
    </submittedName>
</protein>
<proteinExistence type="predicted"/>
<gene>
    <name evidence="1" type="ORF">METZ01_LOCUS408375</name>
</gene>
<reference evidence="1" key="1">
    <citation type="submission" date="2018-05" db="EMBL/GenBank/DDBJ databases">
        <authorList>
            <person name="Lanie J.A."/>
            <person name="Ng W.-L."/>
            <person name="Kazmierczak K.M."/>
            <person name="Andrzejewski T.M."/>
            <person name="Davidsen T.M."/>
            <person name="Wayne K.J."/>
            <person name="Tettelin H."/>
            <person name="Glass J.I."/>
            <person name="Rusch D."/>
            <person name="Podicherti R."/>
            <person name="Tsui H.-C.T."/>
            <person name="Winkler M.E."/>
        </authorList>
    </citation>
    <scope>NUCLEOTIDE SEQUENCE</scope>
</reference>
<accession>A0A382WBK0</accession>
<dbReference type="AlphaFoldDB" id="A0A382WBK0"/>
<evidence type="ECO:0000313" key="1">
    <source>
        <dbReference type="EMBL" id="SVD55521.1"/>
    </source>
</evidence>